<accession>A0A067PNE5</accession>
<proteinExistence type="predicted"/>
<feature type="region of interest" description="Disordered" evidence="1">
    <location>
        <begin position="69"/>
        <end position="88"/>
    </location>
</feature>
<feature type="region of interest" description="Disordered" evidence="1">
    <location>
        <begin position="1"/>
        <end position="21"/>
    </location>
</feature>
<name>A0A067PNE5_9AGAM</name>
<keyword evidence="3" id="KW-1185">Reference proteome</keyword>
<dbReference type="Proteomes" id="UP000027265">
    <property type="component" value="Unassembled WGS sequence"/>
</dbReference>
<evidence type="ECO:0000256" key="1">
    <source>
        <dbReference type="SAM" id="MobiDB-lite"/>
    </source>
</evidence>
<evidence type="ECO:0000313" key="2">
    <source>
        <dbReference type="EMBL" id="KDQ56314.1"/>
    </source>
</evidence>
<feature type="compositionally biased region" description="Polar residues" evidence="1">
    <location>
        <begin position="75"/>
        <end position="87"/>
    </location>
</feature>
<dbReference type="AlphaFoldDB" id="A0A067PNE5"/>
<dbReference type="HOGENOM" id="CLU_866155_0_0_1"/>
<evidence type="ECO:0000313" key="3">
    <source>
        <dbReference type="Proteomes" id="UP000027265"/>
    </source>
</evidence>
<protein>
    <submittedName>
        <fullName evidence="2">Uncharacterized protein</fullName>
    </submittedName>
</protein>
<organism evidence="2 3">
    <name type="scientific">Jaapia argillacea MUCL 33604</name>
    <dbReference type="NCBI Taxonomy" id="933084"/>
    <lineage>
        <taxon>Eukaryota</taxon>
        <taxon>Fungi</taxon>
        <taxon>Dikarya</taxon>
        <taxon>Basidiomycota</taxon>
        <taxon>Agaricomycotina</taxon>
        <taxon>Agaricomycetes</taxon>
        <taxon>Agaricomycetidae</taxon>
        <taxon>Jaapiales</taxon>
        <taxon>Jaapiaceae</taxon>
        <taxon>Jaapia</taxon>
    </lineage>
</organism>
<gene>
    <name evidence="2" type="ORF">JAAARDRAFT_308724</name>
</gene>
<sequence>MDSGLIHGRRRPSRGSGATGEIEQCKCSPILVRLHWLPTLSIQDESSEDGANTAEASVFCRAAATRGSGGWIQPQEASPLSTTSETAAGNGLPTFVDPFIRHPKPHKAYAPEWVKQCEFLDVHCEERPPTLGLESPMPYSWPRSEITIVGRTRSRHAKWDEIKELESDQDNIDWTVWPYIGTAGPCNTYESYVSSALHRASKVTSVRSGGDIRGYSQGAVPTARSPHHHHDSSRFMEPISYEDAVNLTVPERSTRVSYLHGGRGREDDGTPRRVAGARIRQQLALLELIVTEMRSRDSIHQQLISIIVTSGDTNRHTMGYV</sequence>
<dbReference type="InParanoid" id="A0A067PNE5"/>
<dbReference type="EMBL" id="KL197722">
    <property type="protein sequence ID" value="KDQ56314.1"/>
    <property type="molecule type" value="Genomic_DNA"/>
</dbReference>
<reference evidence="3" key="1">
    <citation type="journal article" date="2014" name="Proc. Natl. Acad. Sci. U.S.A.">
        <title>Extensive sampling of basidiomycete genomes demonstrates inadequacy of the white-rot/brown-rot paradigm for wood decay fungi.</title>
        <authorList>
            <person name="Riley R."/>
            <person name="Salamov A.A."/>
            <person name="Brown D.W."/>
            <person name="Nagy L.G."/>
            <person name="Floudas D."/>
            <person name="Held B.W."/>
            <person name="Levasseur A."/>
            <person name="Lombard V."/>
            <person name="Morin E."/>
            <person name="Otillar R."/>
            <person name="Lindquist E.A."/>
            <person name="Sun H."/>
            <person name="LaButti K.M."/>
            <person name="Schmutz J."/>
            <person name="Jabbour D."/>
            <person name="Luo H."/>
            <person name="Baker S.E."/>
            <person name="Pisabarro A.G."/>
            <person name="Walton J.D."/>
            <person name="Blanchette R.A."/>
            <person name="Henrissat B."/>
            <person name="Martin F."/>
            <person name="Cullen D."/>
            <person name="Hibbett D.S."/>
            <person name="Grigoriev I.V."/>
        </authorList>
    </citation>
    <scope>NUCLEOTIDE SEQUENCE [LARGE SCALE GENOMIC DNA]</scope>
    <source>
        <strain evidence="3">MUCL 33604</strain>
    </source>
</reference>